<dbReference type="PANTHER" id="PTHR38111">
    <property type="entry name" value="ZN(2)-C6 FUNGAL-TYPE DOMAIN-CONTAINING PROTEIN-RELATED"/>
    <property type="match status" value="1"/>
</dbReference>
<dbReference type="EMBL" id="QLNT01000005">
    <property type="protein sequence ID" value="KAF3074136.1"/>
    <property type="molecule type" value="Genomic_DNA"/>
</dbReference>
<proteinExistence type="predicted"/>
<evidence type="ECO:0000313" key="2">
    <source>
        <dbReference type="EMBL" id="KAF3074136.1"/>
    </source>
</evidence>
<dbReference type="CDD" id="cd00067">
    <property type="entry name" value="GAL4"/>
    <property type="match status" value="1"/>
</dbReference>
<comment type="caution">
    <text evidence="2">The sequence shown here is derived from an EMBL/GenBank/DDBJ whole genome shotgun (WGS) entry which is preliminary data.</text>
</comment>
<evidence type="ECO:0000256" key="1">
    <source>
        <dbReference type="ARBA" id="ARBA00023242"/>
    </source>
</evidence>
<sequence length="497" mass="55633">MASSSAPLSVESQSLVLTAKPRGRRSRGCITCRQRKFWNPRLICLLPGFKDEKLPHCLRCLNSSRECLGYGNPQVFINQVLATTPSAKTEEKSPGHSMKVVTKFSTTGVNFPLTVSPDIGGQDVVISHLINKFPIDFAWRLPPGAKGSPLSGVFTSLSRRSTAYVSGICLAQAFYARAHKRHDLMAHATVLYSRSLQHLRQDLQVLDRSTSATSMYSNLWSSFLLCLYEIVSGVSSAGWLEHCHGITALIVNFLVKRKRCFLEAPDWKTVPWTIKRKSLGSQLQDLFCDVPGLMEEVDEIMQQSALGHETDIMEENLREKVSILMEQTWELRWQWEAANANACKEVTSTEYGSDSSRDRGPSPFSTVFHFQSMDRAIDIAFFNTIHLLLDTLLDPLGSAPGPFLSPSQPLTGPFTNPLLLPDQGNREDHALEICRIVDFMSHCEHDSLGMFMLMFPLYVARSCLVQRPDVSAWITNILSTLVREKGFHIGGHLSKEE</sequence>
<name>A0A9P4XHN0_9HYPO</name>
<evidence type="ECO:0008006" key="4">
    <source>
        <dbReference type="Google" id="ProtNLM"/>
    </source>
</evidence>
<dbReference type="Pfam" id="PF11951">
    <property type="entry name" value="Fungal_trans_2"/>
    <property type="match status" value="1"/>
</dbReference>
<accession>A0A9P4XHN0</accession>
<gene>
    <name evidence="2" type="ORF">CFAM422_003677</name>
</gene>
<dbReference type="PANTHER" id="PTHR38111:SF9">
    <property type="entry name" value="ZN(2)-C6 FUNGAL-TYPE DOMAIN-CONTAINING PROTEIN"/>
    <property type="match status" value="1"/>
</dbReference>
<keyword evidence="1" id="KW-0539">Nucleus</keyword>
<keyword evidence="3" id="KW-1185">Reference proteome</keyword>
<dbReference type="GO" id="GO:0000981">
    <property type="term" value="F:DNA-binding transcription factor activity, RNA polymerase II-specific"/>
    <property type="evidence" value="ECO:0007669"/>
    <property type="project" value="InterPro"/>
</dbReference>
<organism evidence="2 3">
    <name type="scientific">Trichoderma lentiforme</name>
    <dbReference type="NCBI Taxonomy" id="1567552"/>
    <lineage>
        <taxon>Eukaryota</taxon>
        <taxon>Fungi</taxon>
        <taxon>Dikarya</taxon>
        <taxon>Ascomycota</taxon>
        <taxon>Pezizomycotina</taxon>
        <taxon>Sordariomycetes</taxon>
        <taxon>Hypocreomycetidae</taxon>
        <taxon>Hypocreales</taxon>
        <taxon>Hypocreaceae</taxon>
        <taxon>Trichoderma</taxon>
    </lineage>
</organism>
<reference evidence="2 3" key="1">
    <citation type="submission" date="2018-06" db="EMBL/GenBank/DDBJ databases">
        <title>Genome analysis of cellulolytic fungus Trichoderma lentiforme CFAM-422.</title>
        <authorList>
            <person name="Steindorff A.S."/>
            <person name="Formighieri E.F."/>
            <person name="Midorikawa G.E.O."/>
            <person name="Tamietti M.S."/>
            <person name="Ramos E.Z."/>
            <person name="Silva A.S."/>
            <person name="Bon E.P.S."/>
            <person name="Mendes T.D."/>
            <person name="Damaso M.C.T."/>
            <person name="Favaro L.C.L."/>
        </authorList>
    </citation>
    <scope>NUCLEOTIDE SEQUENCE [LARGE SCALE GENOMIC DNA]</scope>
    <source>
        <strain evidence="2 3">CFAM-422</strain>
    </source>
</reference>
<dbReference type="AlphaFoldDB" id="A0A9P4XHN0"/>
<evidence type="ECO:0000313" key="3">
    <source>
        <dbReference type="Proteomes" id="UP000801864"/>
    </source>
</evidence>
<dbReference type="Proteomes" id="UP000801864">
    <property type="component" value="Unassembled WGS sequence"/>
</dbReference>
<dbReference type="GO" id="GO:0008270">
    <property type="term" value="F:zinc ion binding"/>
    <property type="evidence" value="ECO:0007669"/>
    <property type="project" value="InterPro"/>
</dbReference>
<protein>
    <recommendedName>
        <fullName evidence="4">Zn(2)-C6 fungal-type domain-containing protein</fullName>
    </recommendedName>
</protein>
<dbReference type="InterPro" id="IPR001138">
    <property type="entry name" value="Zn2Cys6_DnaBD"/>
</dbReference>
<dbReference type="InterPro" id="IPR021858">
    <property type="entry name" value="Fun_TF"/>
</dbReference>
<dbReference type="InterPro" id="IPR053178">
    <property type="entry name" value="Osmoadaptation_assoc"/>
</dbReference>